<name>A0ABV5ZU54_9PSEU</name>
<comment type="similarity">
    <text evidence="1">Belongs to the F420H(2)-dependent quinone reductase family.</text>
</comment>
<sequence length="140" mass="15482">MTDSRSYNQQVIDEFRANNGVMSGTYADAPLLLLTTVGARSGQQRTSPVLYLRDGERFVVFASNGGDARHPAWYHNLVANRQATVEVGQERFEAVVTFTEGTERDELYARQVAAEPAFGEFAQRAGRTIPVVALSRGTKR</sequence>
<dbReference type="RefSeq" id="WP_377851617.1">
    <property type="nucleotide sequence ID" value="NZ_JBHLZU010000009.1"/>
</dbReference>
<comment type="catalytic activity">
    <reaction evidence="2">
        <text>oxidized coenzyme F420-(gamma-L-Glu)(n) + a quinol + H(+) = reduced coenzyme F420-(gamma-L-Glu)(n) + a quinone</text>
        <dbReference type="Rhea" id="RHEA:39663"/>
        <dbReference type="Rhea" id="RHEA-COMP:12939"/>
        <dbReference type="Rhea" id="RHEA-COMP:14378"/>
        <dbReference type="ChEBI" id="CHEBI:15378"/>
        <dbReference type="ChEBI" id="CHEBI:24646"/>
        <dbReference type="ChEBI" id="CHEBI:132124"/>
        <dbReference type="ChEBI" id="CHEBI:133980"/>
        <dbReference type="ChEBI" id="CHEBI:139511"/>
    </reaction>
</comment>
<dbReference type="NCBIfam" id="TIGR00026">
    <property type="entry name" value="hi_GC_TIGR00026"/>
    <property type="match status" value="1"/>
</dbReference>
<dbReference type="InterPro" id="IPR004378">
    <property type="entry name" value="F420H2_quin_Rdtase"/>
</dbReference>
<evidence type="ECO:0000256" key="1">
    <source>
        <dbReference type="ARBA" id="ARBA00008710"/>
    </source>
</evidence>
<dbReference type="InterPro" id="IPR012349">
    <property type="entry name" value="Split_barrel_FMN-bd"/>
</dbReference>
<dbReference type="Proteomes" id="UP001589693">
    <property type="component" value="Unassembled WGS sequence"/>
</dbReference>
<evidence type="ECO:0000313" key="3">
    <source>
        <dbReference type="EMBL" id="MFB9904420.1"/>
    </source>
</evidence>
<dbReference type="EMBL" id="JBHLZU010000009">
    <property type="protein sequence ID" value="MFB9904420.1"/>
    <property type="molecule type" value="Genomic_DNA"/>
</dbReference>
<dbReference type="SUPFAM" id="SSF50475">
    <property type="entry name" value="FMN-binding split barrel"/>
    <property type="match status" value="1"/>
</dbReference>
<keyword evidence="4" id="KW-1185">Reference proteome</keyword>
<evidence type="ECO:0000256" key="2">
    <source>
        <dbReference type="ARBA" id="ARBA00049106"/>
    </source>
</evidence>
<protein>
    <submittedName>
        <fullName evidence="3">Nitroreductase/quinone reductase family protein</fullName>
    </submittedName>
</protein>
<reference evidence="3 4" key="1">
    <citation type="submission" date="2024-09" db="EMBL/GenBank/DDBJ databases">
        <authorList>
            <person name="Sun Q."/>
            <person name="Mori K."/>
        </authorList>
    </citation>
    <scope>NUCLEOTIDE SEQUENCE [LARGE SCALE GENOMIC DNA]</scope>
    <source>
        <strain evidence="3 4">TBRC 7907</strain>
    </source>
</reference>
<dbReference type="PANTHER" id="PTHR39428:SF1">
    <property type="entry name" value="F420H(2)-DEPENDENT QUINONE REDUCTASE RV1261C"/>
    <property type="match status" value="1"/>
</dbReference>
<dbReference type="PANTHER" id="PTHR39428">
    <property type="entry name" value="F420H(2)-DEPENDENT QUINONE REDUCTASE RV1261C"/>
    <property type="match status" value="1"/>
</dbReference>
<accession>A0ABV5ZU54</accession>
<evidence type="ECO:0000313" key="4">
    <source>
        <dbReference type="Proteomes" id="UP001589693"/>
    </source>
</evidence>
<proteinExistence type="inferred from homology"/>
<dbReference type="Pfam" id="PF04075">
    <property type="entry name" value="F420H2_quin_red"/>
    <property type="match status" value="1"/>
</dbReference>
<organism evidence="3 4">
    <name type="scientific">Allokutzneria oryzae</name>
    <dbReference type="NCBI Taxonomy" id="1378989"/>
    <lineage>
        <taxon>Bacteria</taxon>
        <taxon>Bacillati</taxon>
        <taxon>Actinomycetota</taxon>
        <taxon>Actinomycetes</taxon>
        <taxon>Pseudonocardiales</taxon>
        <taxon>Pseudonocardiaceae</taxon>
        <taxon>Allokutzneria</taxon>
    </lineage>
</organism>
<comment type="caution">
    <text evidence="3">The sequence shown here is derived from an EMBL/GenBank/DDBJ whole genome shotgun (WGS) entry which is preliminary data.</text>
</comment>
<dbReference type="Gene3D" id="2.30.110.10">
    <property type="entry name" value="Electron Transport, Fmn-binding Protein, Chain A"/>
    <property type="match status" value="1"/>
</dbReference>
<gene>
    <name evidence="3" type="ORF">ACFFQA_10795</name>
</gene>